<evidence type="ECO:0000256" key="1">
    <source>
        <dbReference type="SAM" id="SignalP"/>
    </source>
</evidence>
<evidence type="ECO:0000313" key="2">
    <source>
        <dbReference type="EnsemblMetazoa" id="CJA43131b.1"/>
    </source>
</evidence>
<keyword evidence="3" id="KW-1185">Reference proteome</keyword>
<reference evidence="3" key="1">
    <citation type="submission" date="2010-08" db="EMBL/GenBank/DDBJ databases">
        <authorList>
            <consortium name="Caenorhabditis japonica Sequencing Consortium"/>
            <person name="Wilson R.K."/>
        </authorList>
    </citation>
    <scope>NUCLEOTIDE SEQUENCE [LARGE SCALE GENOMIC DNA]</scope>
    <source>
        <strain evidence="3">DF5081</strain>
    </source>
</reference>
<reference evidence="2" key="2">
    <citation type="submission" date="2022-06" db="UniProtKB">
        <authorList>
            <consortium name="EnsemblMetazoa"/>
        </authorList>
    </citation>
    <scope>IDENTIFICATION</scope>
    <source>
        <strain evidence="2">DF5081</strain>
    </source>
</reference>
<feature type="signal peptide" evidence="1">
    <location>
        <begin position="1"/>
        <end position="24"/>
    </location>
</feature>
<protein>
    <submittedName>
        <fullName evidence="2">Uncharacterized protein</fullName>
    </submittedName>
</protein>
<name>A0A8R1IWC9_CAEJA</name>
<accession>A0A8R1IWC9</accession>
<keyword evidence="1" id="KW-0732">Signal</keyword>
<organism evidence="2 3">
    <name type="scientific">Caenorhabditis japonica</name>
    <dbReference type="NCBI Taxonomy" id="281687"/>
    <lineage>
        <taxon>Eukaryota</taxon>
        <taxon>Metazoa</taxon>
        <taxon>Ecdysozoa</taxon>
        <taxon>Nematoda</taxon>
        <taxon>Chromadorea</taxon>
        <taxon>Rhabditida</taxon>
        <taxon>Rhabditina</taxon>
        <taxon>Rhabditomorpha</taxon>
        <taxon>Rhabditoidea</taxon>
        <taxon>Rhabditidae</taxon>
        <taxon>Peloderinae</taxon>
        <taxon>Caenorhabditis</taxon>
    </lineage>
</organism>
<sequence length="101" mass="11148">MLAKMVLVVIVLVILCIATTTTSAAAVAMVRDERQRYHPIDCSILSECDGSWECIELLTNLYRLDCFVTPVSKKSFVGGGKRGGLKNLEKIFLGSYMTRMG</sequence>
<dbReference type="AlphaFoldDB" id="A0A8R1IWC9"/>
<feature type="chain" id="PRO_5035947213" evidence="1">
    <location>
        <begin position="25"/>
        <end position="101"/>
    </location>
</feature>
<dbReference type="EnsemblMetazoa" id="CJA43131b.1">
    <property type="protein sequence ID" value="CJA43131b.1"/>
    <property type="gene ID" value="WBGene00218979"/>
</dbReference>
<dbReference type="Proteomes" id="UP000005237">
    <property type="component" value="Unassembled WGS sequence"/>
</dbReference>
<proteinExistence type="predicted"/>
<evidence type="ECO:0000313" key="3">
    <source>
        <dbReference type="Proteomes" id="UP000005237"/>
    </source>
</evidence>